<proteinExistence type="predicted"/>
<dbReference type="EMBL" id="JAGDFM010000072">
    <property type="protein sequence ID" value="KAG7387785.1"/>
    <property type="molecule type" value="Genomic_DNA"/>
</dbReference>
<protein>
    <submittedName>
        <fullName evidence="2">Uncharacterized protein</fullName>
    </submittedName>
</protein>
<comment type="caution">
    <text evidence="2">The sequence shown here is derived from an EMBL/GenBank/DDBJ whole genome shotgun (WGS) entry which is preliminary data.</text>
</comment>
<dbReference type="Proteomes" id="UP000694044">
    <property type="component" value="Unassembled WGS sequence"/>
</dbReference>
<evidence type="ECO:0000256" key="1">
    <source>
        <dbReference type="SAM" id="MobiDB-lite"/>
    </source>
</evidence>
<organism evidence="2 3">
    <name type="scientific">Phytophthora pseudosyringae</name>
    <dbReference type="NCBI Taxonomy" id="221518"/>
    <lineage>
        <taxon>Eukaryota</taxon>
        <taxon>Sar</taxon>
        <taxon>Stramenopiles</taxon>
        <taxon>Oomycota</taxon>
        <taxon>Peronosporomycetes</taxon>
        <taxon>Peronosporales</taxon>
        <taxon>Peronosporaceae</taxon>
        <taxon>Phytophthora</taxon>
    </lineage>
</organism>
<name>A0A8T1W310_9STRA</name>
<gene>
    <name evidence="2" type="ORF">PHYPSEUDO_013684</name>
</gene>
<evidence type="ECO:0000313" key="3">
    <source>
        <dbReference type="Proteomes" id="UP000694044"/>
    </source>
</evidence>
<feature type="region of interest" description="Disordered" evidence="1">
    <location>
        <begin position="155"/>
        <end position="197"/>
    </location>
</feature>
<dbReference type="AlphaFoldDB" id="A0A8T1W310"/>
<keyword evidence="3" id="KW-1185">Reference proteome</keyword>
<accession>A0A8T1W310</accession>
<reference evidence="2" key="1">
    <citation type="submission" date="2021-02" db="EMBL/GenBank/DDBJ databases">
        <authorList>
            <person name="Palmer J.M."/>
        </authorList>
    </citation>
    <scope>NUCLEOTIDE SEQUENCE</scope>
    <source>
        <strain evidence="2">SCRP734</strain>
    </source>
</reference>
<evidence type="ECO:0000313" key="2">
    <source>
        <dbReference type="EMBL" id="KAG7387785.1"/>
    </source>
</evidence>
<sequence>MQKHSERYCSRFYLLLMWSESFSNFSMMLKGISPLTGCTRIIAVKVLEGNNLSEDVTNLQIFSSDDLKDDEVTKRGDRNAVSDDLKDDEITKRGDRNAVSDIALRLVPPNTLAVAVADEVEHRSIAKRAIMMSLFPQATRWSANDDVLDEESVCRQVTDEEHASDGDVTGDAANDAVEEEPSTLQQEWPQECDRTLG</sequence>